<comment type="similarity">
    <text evidence="1">Belongs to the bacterial solute-binding protein 1 family.</text>
</comment>
<dbReference type="Pfam" id="PF01547">
    <property type="entry name" value="SBP_bac_1"/>
    <property type="match status" value="1"/>
</dbReference>
<gene>
    <name evidence="5" type="ORF">FZC85_04530</name>
</gene>
<dbReference type="RefSeq" id="WP_148967979.1">
    <property type="nucleotide sequence ID" value="NZ_CANLNA010000001.1"/>
</dbReference>
<dbReference type="PANTHER" id="PTHR30061">
    <property type="entry name" value="MALTOSE-BINDING PERIPLASMIC PROTEIN"/>
    <property type="match status" value="1"/>
</dbReference>
<dbReference type="STRING" id="189382.BHE18_17370"/>
<sequence>MNKKIWSFFMICVLALSTVLAGCGGGSESEDGKKTITVWAMGEEGKKLSKLAEEFEKENTDINVKVQAIPWETAHDKLLTAVASKNGPDVLQLGTTWVPEFADAGALLDLTPYLEDYPDFKPENYFAGSADSMTYDDQVVGIPWYIDTRVLYYRTDLLKEAGYDQAPATWDEMKDAATKLNDRGDDVYGLDIDRNDQITPFIFAWQNGYEFEGKDKMNFDSPEFKEAIEYYTSYFKEGISPTTEGMDIVQAFKDGVKPMFFSGPWMINIINDQAPDLKDKWSVAVMPKKERNTSSMGGANFSIFHNSENVDESLKFISYVNEVDTQMEWLEMSNTLPSRKEAWEEPKLKDDPLLSVFGEQLKSTKASPQIKEFEKIAQEFLSTIERVTVGDADLDKELEQFNKKAQEMVEE</sequence>
<dbReference type="Proteomes" id="UP000324269">
    <property type="component" value="Unassembled WGS sequence"/>
</dbReference>
<accession>A0A5D4U484</accession>
<proteinExistence type="inferred from homology"/>
<reference evidence="5 6" key="1">
    <citation type="submission" date="2019-08" db="EMBL/GenBank/DDBJ databases">
        <title>Bacillus genomes from the desert of Cuatro Cienegas, Coahuila.</title>
        <authorList>
            <person name="Olmedo-Alvarez G."/>
        </authorList>
    </citation>
    <scope>NUCLEOTIDE SEQUENCE [LARGE SCALE GENOMIC DNA]</scope>
    <source>
        <strain evidence="5 6">CH87b_3T</strain>
    </source>
</reference>
<dbReference type="EMBL" id="VTEZ01000001">
    <property type="protein sequence ID" value="TYS88685.1"/>
    <property type="molecule type" value="Genomic_DNA"/>
</dbReference>
<evidence type="ECO:0000256" key="2">
    <source>
        <dbReference type="ARBA" id="ARBA00022448"/>
    </source>
</evidence>
<dbReference type="GO" id="GO:0042956">
    <property type="term" value="P:maltodextrin transmembrane transport"/>
    <property type="evidence" value="ECO:0007669"/>
    <property type="project" value="TreeGrafter"/>
</dbReference>
<evidence type="ECO:0000256" key="3">
    <source>
        <dbReference type="ARBA" id="ARBA00022729"/>
    </source>
</evidence>
<dbReference type="GO" id="GO:0055052">
    <property type="term" value="C:ATP-binding cassette (ABC) transporter complex, substrate-binding subunit-containing"/>
    <property type="evidence" value="ECO:0007669"/>
    <property type="project" value="TreeGrafter"/>
</dbReference>
<dbReference type="AlphaFoldDB" id="A0A5D4U484"/>
<dbReference type="InterPro" id="IPR006059">
    <property type="entry name" value="SBP"/>
</dbReference>
<evidence type="ECO:0000313" key="6">
    <source>
        <dbReference type="Proteomes" id="UP000324269"/>
    </source>
</evidence>
<feature type="chain" id="PRO_5030116752" evidence="4">
    <location>
        <begin position="22"/>
        <end position="411"/>
    </location>
</feature>
<protein>
    <submittedName>
        <fullName evidence="5">Sugar ABC transporter substrate-binding protein</fullName>
    </submittedName>
</protein>
<dbReference type="PANTHER" id="PTHR30061:SF50">
    <property type="entry name" value="MALTOSE_MALTODEXTRIN-BINDING PERIPLASMIC PROTEIN"/>
    <property type="match status" value="1"/>
</dbReference>
<keyword evidence="3 4" id="KW-0732">Signal</keyword>
<comment type="caution">
    <text evidence="5">The sequence shown here is derived from an EMBL/GenBank/DDBJ whole genome shotgun (WGS) entry which is preliminary data.</text>
</comment>
<dbReference type="SUPFAM" id="SSF53850">
    <property type="entry name" value="Periplasmic binding protein-like II"/>
    <property type="match status" value="1"/>
</dbReference>
<name>A0A5D4U484_9BACI</name>
<dbReference type="PROSITE" id="PS51257">
    <property type="entry name" value="PROKAR_LIPOPROTEIN"/>
    <property type="match status" value="1"/>
</dbReference>
<evidence type="ECO:0000256" key="4">
    <source>
        <dbReference type="SAM" id="SignalP"/>
    </source>
</evidence>
<feature type="signal peptide" evidence="4">
    <location>
        <begin position="1"/>
        <end position="21"/>
    </location>
</feature>
<dbReference type="OrthoDB" id="9808332at2"/>
<dbReference type="CDD" id="cd14747">
    <property type="entry name" value="PBP2_MalE"/>
    <property type="match status" value="1"/>
</dbReference>
<dbReference type="Gene3D" id="3.40.190.10">
    <property type="entry name" value="Periplasmic binding protein-like II"/>
    <property type="match status" value="2"/>
</dbReference>
<dbReference type="GO" id="GO:1901982">
    <property type="term" value="F:maltose binding"/>
    <property type="evidence" value="ECO:0007669"/>
    <property type="project" value="TreeGrafter"/>
</dbReference>
<evidence type="ECO:0000256" key="1">
    <source>
        <dbReference type="ARBA" id="ARBA00008520"/>
    </source>
</evidence>
<dbReference type="GO" id="GO:0015768">
    <property type="term" value="P:maltose transport"/>
    <property type="evidence" value="ECO:0007669"/>
    <property type="project" value="TreeGrafter"/>
</dbReference>
<evidence type="ECO:0000313" key="5">
    <source>
        <dbReference type="EMBL" id="TYS88685.1"/>
    </source>
</evidence>
<keyword evidence="2" id="KW-0813">Transport</keyword>
<organism evidence="5 6">
    <name type="scientific">Rossellomorea aquimaris</name>
    <dbReference type="NCBI Taxonomy" id="189382"/>
    <lineage>
        <taxon>Bacteria</taxon>
        <taxon>Bacillati</taxon>
        <taxon>Bacillota</taxon>
        <taxon>Bacilli</taxon>
        <taxon>Bacillales</taxon>
        <taxon>Bacillaceae</taxon>
        <taxon>Rossellomorea</taxon>
    </lineage>
</organism>